<comment type="cofactor">
    <cofactor evidence="1">
        <name>Mg(2+)</name>
        <dbReference type="ChEBI" id="CHEBI:18420"/>
    </cofactor>
</comment>
<evidence type="ECO:0000256" key="1">
    <source>
        <dbReference type="ARBA" id="ARBA00001946"/>
    </source>
</evidence>
<evidence type="ECO:0000313" key="9">
    <source>
        <dbReference type="Proteomes" id="UP001446205"/>
    </source>
</evidence>
<dbReference type="RefSeq" id="WP_341369340.1">
    <property type="nucleotide sequence ID" value="NZ_JBBPCO010000001.1"/>
</dbReference>
<sequence length="300" mass="32850">MAALAGFAEFQTRMRERIEVQLAQLLPDEQILPAGLHQAMRYCTLEGGKRLRPLLVYATGQSLGAGVELLDRAASAVELIHVYSLVHDDLPAMDDDDLRRGRPTCHKAYDEATAILVGDALQALAFQVLADHAWTVEPLRRLRMIEELAMAAGSRGMVGGQAMDLAAVGRQLSLPELEDMHIHKTGRLIRASVTLGALAAGLTVQDKSFHQLREYAEYIGLAFQIQDDILDETGDTETMGKQQGADRARNKPSYVSLLGLGEARSMADRLVESALAALSGFDDRADHLRAIARLVVERKQ</sequence>
<dbReference type="InterPro" id="IPR000092">
    <property type="entry name" value="Polyprenyl_synt"/>
</dbReference>
<dbReference type="SFLD" id="SFLDS00005">
    <property type="entry name" value="Isoprenoid_Synthase_Type_I"/>
    <property type="match status" value="1"/>
</dbReference>
<dbReference type="PANTHER" id="PTHR43281:SF1">
    <property type="entry name" value="FARNESYL DIPHOSPHATE SYNTHASE"/>
    <property type="match status" value="1"/>
</dbReference>
<dbReference type="GO" id="GO:0004337">
    <property type="term" value="F:(2E,6E)-farnesyl diphosphate synthase activity"/>
    <property type="evidence" value="ECO:0007669"/>
    <property type="project" value="UniProtKB-EC"/>
</dbReference>
<keyword evidence="5" id="KW-0460">Magnesium</keyword>
<dbReference type="PROSITE" id="PS00723">
    <property type="entry name" value="POLYPRENYL_SYNTHASE_1"/>
    <property type="match status" value="1"/>
</dbReference>
<dbReference type="CDD" id="cd00685">
    <property type="entry name" value="Trans_IPPS_HT"/>
    <property type="match status" value="1"/>
</dbReference>
<keyword evidence="4" id="KW-0479">Metal-binding</keyword>
<dbReference type="InterPro" id="IPR008949">
    <property type="entry name" value="Isoprenoid_synthase_dom_sf"/>
</dbReference>
<evidence type="ECO:0000256" key="2">
    <source>
        <dbReference type="ARBA" id="ARBA00006706"/>
    </source>
</evidence>
<dbReference type="SUPFAM" id="SSF48576">
    <property type="entry name" value="Terpenoid synthases"/>
    <property type="match status" value="1"/>
</dbReference>
<accession>A0ABU9D4C8</accession>
<reference evidence="8 9" key="1">
    <citation type="submission" date="2024-04" db="EMBL/GenBank/DDBJ databases">
        <authorList>
            <person name="Abashina T."/>
            <person name="Shaikin A."/>
        </authorList>
    </citation>
    <scope>NUCLEOTIDE SEQUENCE [LARGE SCALE GENOMIC DNA]</scope>
    <source>
        <strain evidence="8 9">AAFK</strain>
    </source>
</reference>
<dbReference type="Pfam" id="PF00348">
    <property type="entry name" value="polyprenyl_synt"/>
    <property type="match status" value="1"/>
</dbReference>
<dbReference type="PROSITE" id="PS00444">
    <property type="entry name" value="POLYPRENYL_SYNTHASE_2"/>
    <property type="match status" value="1"/>
</dbReference>
<dbReference type="SFLD" id="SFLDG01017">
    <property type="entry name" value="Polyprenyl_Transferase_Like"/>
    <property type="match status" value="1"/>
</dbReference>
<dbReference type="InterPro" id="IPR053378">
    <property type="entry name" value="Prenyl_diphosphate_synthase"/>
</dbReference>
<comment type="caution">
    <text evidence="8">The sequence shown here is derived from an EMBL/GenBank/DDBJ whole genome shotgun (WGS) entry which is preliminary data.</text>
</comment>
<dbReference type="Proteomes" id="UP001446205">
    <property type="component" value="Unassembled WGS sequence"/>
</dbReference>
<proteinExistence type="inferred from homology"/>
<dbReference type="EC" id="2.5.1.10" evidence="8"/>
<dbReference type="NCBIfam" id="NF045485">
    <property type="entry name" value="FPPsyn"/>
    <property type="match status" value="1"/>
</dbReference>
<dbReference type="PANTHER" id="PTHR43281">
    <property type="entry name" value="FARNESYL DIPHOSPHATE SYNTHASE"/>
    <property type="match status" value="1"/>
</dbReference>
<dbReference type="EMBL" id="JBBPCO010000001">
    <property type="protein sequence ID" value="MEK8088274.1"/>
    <property type="molecule type" value="Genomic_DNA"/>
</dbReference>
<dbReference type="InterPro" id="IPR033749">
    <property type="entry name" value="Polyprenyl_synt_CS"/>
</dbReference>
<evidence type="ECO:0000256" key="4">
    <source>
        <dbReference type="ARBA" id="ARBA00022723"/>
    </source>
</evidence>
<protein>
    <submittedName>
        <fullName evidence="8">Farnesyl diphosphate synthase</fullName>
        <ecNumber evidence="8">2.5.1.10</ecNumber>
    </submittedName>
</protein>
<comment type="similarity">
    <text evidence="2 7">Belongs to the FPP/GGPP synthase family.</text>
</comment>
<keyword evidence="3 7" id="KW-0808">Transferase</keyword>
<keyword evidence="6" id="KW-0414">Isoprene biosynthesis</keyword>
<evidence type="ECO:0000256" key="6">
    <source>
        <dbReference type="ARBA" id="ARBA00023229"/>
    </source>
</evidence>
<gene>
    <name evidence="8" type="ORF">WOB96_00715</name>
</gene>
<organism evidence="8 9">
    <name type="scientific">Thermithiobacillus plumbiphilus</name>
    <dbReference type="NCBI Taxonomy" id="1729899"/>
    <lineage>
        <taxon>Bacteria</taxon>
        <taxon>Pseudomonadati</taxon>
        <taxon>Pseudomonadota</taxon>
        <taxon>Acidithiobacillia</taxon>
        <taxon>Acidithiobacillales</taxon>
        <taxon>Thermithiobacillaceae</taxon>
        <taxon>Thermithiobacillus</taxon>
    </lineage>
</organism>
<evidence type="ECO:0000313" key="8">
    <source>
        <dbReference type="EMBL" id="MEK8088274.1"/>
    </source>
</evidence>
<keyword evidence="9" id="KW-1185">Reference proteome</keyword>
<evidence type="ECO:0000256" key="7">
    <source>
        <dbReference type="RuleBase" id="RU004466"/>
    </source>
</evidence>
<name>A0ABU9D4C8_9PROT</name>
<evidence type="ECO:0000256" key="3">
    <source>
        <dbReference type="ARBA" id="ARBA00022679"/>
    </source>
</evidence>
<dbReference type="Gene3D" id="1.10.600.10">
    <property type="entry name" value="Farnesyl Diphosphate Synthase"/>
    <property type="match status" value="1"/>
</dbReference>
<evidence type="ECO:0000256" key="5">
    <source>
        <dbReference type="ARBA" id="ARBA00022842"/>
    </source>
</evidence>